<dbReference type="InterPro" id="IPR051261">
    <property type="entry name" value="NLR"/>
</dbReference>
<dbReference type="SMART" id="SM00368">
    <property type="entry name" value="LRR_RI"/>
    <property type="match status" value="1"/>
</dbReference>
<feature type="non-terminal residue" evidence="3">
    <location>
        <position position="86"/>
    </location>
</feature>
<proteinExistence type="predicted"/>
<keyword evidence="4" id="KW-1185">Reference proteome</keyword>
<dbReference type="SUPFAM" id="SSF52047">
    <property type="entry name" value="RNI-like"/>
    <property type="match status" value="1"/>
</dbReference>
<dbReference type="AlphaFoldDB" id="A0A7J5ZKF1"/>
<reference evidence="3 4" key="1">
    <citation type="submission" date="2020-02" db="EMBL/GenBank/DDBJ databases">
        <title>A chromosome-scale genome assembly of the black bullhead catfish (Ameiurus melas).</title>
        <authorList>
            <person name="Wen M."/>
            <person name="Zham M."/>
            <person name="Cabau C."/>
            <person name="Klopp C."/>
            <person name="Donnadieu C."/>
            <person name="Roques C."/>
            <person name="Bouchez O."/>
            <person name="Lampietro C."/>
            <person name="Jouanno E."/>
            <person name="Herpin A."/>
            <person name="Louis A."/>
            <person name="Berthelot C."/>
            <person name="Parey E."/>
            <person name="Roest-Crollius H."/>
            <person name="Braasch I."/>
            <person name="Postlethwait J."/>
            <person name="Robinson-Rechavi M."/>
            <person name="Echchiki A."/>
            <person name="Begum T."/>
            <person name="Montfort J."/>
            <person name="Schartl M."/>
            <person name="Bobe J."/>
            <person name="Guiguen Y."/>
        </authorList>
    </citation>
    <scope>NUCLEOTIDE SEQUENCE [LARGE SCALE GENOMIC DNA]</scope>
    <source>
        <strain evidence="3">M_S1</strain>
        <tissue evidence="3">Blood</tissue>
    </source>
</reference>
<keyword evidence="1" id="KW-0433">Leucine-rich repeat</keyword>
<protein>
    <submittedName>
        <fullName evidence="3">Uncharacterized protein</fullName>
    </submittedName>
</protein>
<comment type="caution">
    <text evidence="3">The sequence shown here is derived from an EMBL/GenBank/DDBJ whole genome shotgun (WGS) entry which is preliminary data.</text>
</comment>
<dbReference type="PANTHER" id="PTHR24106">
    <property type="entry name" value="NACHT, LRR AND CARD DOMAINS-CONTAINING"/>
    <property type="match status" value="1"/>
</dbReference>
<gene>
    <name evidence="3" type="ORF">AMELA_G00293040</name>
</gene>
<accession>A0A7J5ZKF1</accession>
<organism evidence="3 4">
    <name type="scientific">Ameiurus melas</name>
    <name type="common">Black bullhead</name>
    <name type="synonym">Silurus melas</name>
    <dbReference type="NCBI Taxonomy" id="219545"/>
    <lineage>
        <taxon>Eukaryota</taxon>
        <taxon>Metazoa</taxon>
        <taxon>Chordata</taxon>
        <taxon>Craniata</taxon>
        <taxon>Vertebrata</taxon>
        <taxon>Euteleostomi</taxon>
        <taxon>Actinopterygii</taxon>
        <taxon>Neopterygii</taxon>
        <taxon>Teleostei</taxon>
        <taxon>Ostariophysi</taxon>
        <taxon>Siluriformes</taxon>
        <taxon>Ictaluridae</taxon>
        <taxon>Ameiurus</taxon>
    </lineage>
</organism>
<evidence type="ECO:0000313" key="3">
    <source>
        <dbReference type="EMBL" id="KAF4070259.1"/>
    </source>
</evidence>
<keyword evidence="2" id="KW-0677">Repeat</keyword>
<dbReference type="Gene3D" id="3.80.10.10">
    <property type="entry name" value="Ribonuclease Inhibitor"/>
    <property type="match status" value="1"/>
</dbReference>
<sequence>QRDTGASYEVCLTHQILRSNSSRLRELNLSVNNLQDSGVKLLSAGLENPHCTLERLVYTHALYTGVHRHTHTHSLSLTLTHSFPLW</sequence>
<dbReference type="EMBL" id="JAAGNN010000030">
    <property type="protein sequence ID" value="KAF4070259.1"/>
    <property type="molecule type" value="Genomic_DNA"/>
</dbReference>
<dbReference type="InterPro" id="IPR032675">
    <property type="entry name" value="LRR_dom_sf"/>
</dbReference>
<evidence type="ECO:0000256" key="2">
    <source>
        <dbReference type="ARBA" id="ARBA00022737"/>
    </source>
</evidence>
<name>A0A7J5ZKF1_AMEME</name>
<evidence type="ECO:0000256" key="1">
    <source>
        <dbReference type="ARBA" id="ARBA00022614"/>
    </source>
</evidence>
<evidence type="ECO:0000313" key="4">
    <source>
        <dbReference type="Proteomes" id="UP000593565"/>
    </source>
</evidence>
<dbReference type="Proteomes" id="UP000593565">
    <property type="component" value="Unassembled WGS sequence"/>
</dbReference>